<dbReference type="InterPro" id="IPR029460">
    <property type="entry name" value="DNAPol_HHH"/>
</dbReference>
<dbReference type="CDD" id="cd04485">
    <property type="entry name" value="DnaE_OBF"/>
    <property type="match status" value="1"/>
</dbReference>
<evidence type="ECO:0000259" key="10">
    <source>
        <dbReference type="Pfam" id="PF14579"/>
    </source>
</evidence>
<dbReference type="Pfam" id="PF07733">
    <property type="entry name" value="DNA_pol3_alpha"/>
    <property type="match status" value="1"/>
</dbReference>
<dbReference type="InterPro" id="IPR004013">
    <property type="entry name" value="PHP_dom"/>
</dbReference>
<dbReference type="Gene3D" id="3.20.20.140">
    <property type="entry name" value="Metal-dependent hydrolases"/>
    <property type="match status" value="1"/>
</dbReference>
<reference evidence="12 13" key="1">
    <citation type="submission" date="2017-12" db="EMBL/GenBank/DDBJ databases">
        <title>The draft genome sequence of Brumimicrobium saltpan LHR20.</title>
        <authorList>
            <person name="Do Z.-J."/>
            <person name="Luo H.-R."/>
        </authorList>
    </citation>
    <scope>NUCLEOTIDE SEQUENCE [LARGE SCALE GENOMIC DNA]</scope>
    <source>
        <strain evidence="12 13">LHR20</strain>
    </source>
</reference>
<evidence type="ECO:0000256" key="3">
    <source>
        <dbReference type="ARBA" id="ARBA00022679"/>
    </source>
</evidence>
<feature type="domain" description="DNA polymerase helix-hairpin-helix motif" evidence="10">
    <location>
        <begin position="737"/>
        <end position="820"/>
    </location>
</feature>
<keyword evidence="6" id="KW-0239">DNA-directed DNA polymerase</keyword>
<dbReference type="Pfam" id="PF14579">
    <property type="entry name" value="HHH_6"/>
    <property type="match status" value="1"/>
</dbReference>
<evidence type="ECO:0000313" key="13">
    <source>
        <dbReference type="Proteomes" id="UP000236654"/>
    </source>
</evidence>
<evidence type="ECO:0000256" key="4">
    <source>
        <dbReference type="ARBA" id="ARBA00022695"/>
    </source>
</evidence>
<dbReference type="PANTHER" id="PTHR32294">
    <property type="entry name" value="DNA POLYMERASE III SUBUNIT ALPHA"/>
    <property type="match status" value="1"/>
</dbReference>
<evidence type="ECO:0000313" key="12">
    <source>
        <dbReference type="EMBL" id="PKR80028.1"/>
    </source>
</evidence>
<feature type="domain" description="Bacterial DNA polymerase III alpha subunit NTPase" evidence="9">
    <location>
        <begin position="247"/>
        <end position="488"/>
    </location>
</feature>
<dbReference type="GO" id="GO:0006260">
    <property type="term" value="P:DNA replication"/>
    <property type="evidence" value="ECO:0007669"/>
    <property type="project" value="UniProtKB-KW"/>
</dbReference>
<dbReference type="AlphaFoldDB" id="A0A2I0R0B8"/>
<keyword evidence="3" id="KW-0808">Transferase</keyword>
<proteinExistence type="predicted"/>
<dbReference type="EC" id="2.7.7.7" evidence="1"/>
<dbReference type="InterPro" id="IPR016195">
    <property type="entry name" value="Pol/histidinol_Pase-like"/>
</dbReference>
<sequence length="985" mass="114178">MHIHTKYSIGYGVKSPEATIQWAKDCGFPFLAITDINSTTAVLSSLKYAQEINFPIAAGVDVRNEMHHCYLIIAQNNRGFHEMNAFLTQHLHEQLDFPKIAPYLANCKVIYPLNQQPKTLRPNEFVGIQPHEVNKVAFIKNISKEKLLAAPIMTFQTKREYNTHRLLRAIDQNTLLSQLPESQQAPKTEQFYTLEELKSKYAKVEFVLQQTFDILAQCHVHFGFNDNAEPQNIKTYTGTHQEDKTLIESLCLEGRKKRYPWADFSTENDTAKEITDRIEREISVIEQKGYMAYFLVTWDIIHYAKSQTYFHVGRGSGANSIVAYLLGITDVDPLELDLYFERFINLHRKNPPDFDIDFSWRERDDVLQYIFNRFPNTALICTYNTFKYRSCVRELGKVLGLPKSEIDKLSKGKFKMSELDEMNRLVLKYSQYIEGLPSHLSIHAGGVIISEKPTSWLSPTFMPPKGFPTVQFSMLEAEDVGLYKFDILSQRGLSKIRESLDIIAYNQPETKMHDIHDLVFFKQDKKIQSLLKNGEAMGCFYVESPAMRMLMKKLKTTTYLDLVAASSIIRPGVSSSGMMKEYILRHKNKERRKEGHPLLLSIMPETYGIMVYQEDVIKVAHHFAGLTLDEADILRRGMSGKYRSRSEFTAIQDQFFSNCKEKGYPDQLTQTIWKQIESFAGYAFSKGHSASYAVESFQSLYLKAYFPLEYMVATINNFGGYYTTEFYIHEARRLGAIIEPPCIQNSRWETTIKGKTIYLGFQLILGIDSKEIVRLLHFREENGNFKSLDHYLRMLHPSLENLLLLIRVNAFRLLSVNKQALKWQAHLFYKKSKAVKHQELLFQQETKQYELPTLQLDELEQSFEELELLGFPLCNPFDLLAAPIQNQISVKDLKQYHGQFITLYGYLVTVKTTRTKRGDLMNFGTFQDHTGEVFDTVHFPPSIKSYPFRGRGIYQLRGKVTQEFDYYSLEVMQQVKLKEVDDQRM</sequence>
<dbReference type="EMBL" id="PJNI01000015">
    <property type="protein sequence ID" value="PKR80028.1"/>
    <property type="molecule type" value="Genomic_DNA"/>
</dbReference>
<dbReference type="GO" id="GO:0008408">
    <property type="term" value="F:3'-5' exonuclease activity"/>
    <property type="evidence" value="ECO:0007669"/>
    <property type="project" value="InterPro"/>
</dbReference>
<dbReference type="InterPro" id="IPR011708">
    <property type="entry name" value="DNA_pol3_alpha_NTPase_dom"/>
</dbReference>
<gene>
    <name evidence="12" type="ORF">CW751_12380</name>
</gene>
<evidence type="ECO:0000256" key="7">
    <source>
        <dbReference type="ARBA" id="ARBA00049244"/>
    </source>
</evidence>
<evidence type="ECO:0000256" key="5">
    <source>
        <dbReference type="ARBA" id="ARBA00022705"/>
    </source>
</evidence>
<dbReference type="Gene3D" id="1.10.150.870">
    <property type="match status" value="1"/>
</dbReference>
<evidence type="ECO:0000259" key="8">
    <source>
        <dbReference type="Pfam" id="PF02811"/>
    </source>
</evidence>
<dbReference type="Proteomes" id="UP000236654">
    <property type="component" value="Unassembled WGS sequence"/>
</dbReference>
<evidence type="ECO:0000259" key="9">
    <source>
        <dbReference type="Pfam" id="PF07733"/>
    </source>
</evidence>
<dbReference type="GO" id="GO:0003887">
    <property type="term" value="F:DNA-directed DNA polymerase activity"/>
    <property type="evidence" value="ECO:0007669"/>
    <property type="project" value="UniProtKB-KW"/>
</dbReference>
<dbReference type="InterPro" id="IPR004805">
    <property type="entry name" value="DnaE2/DnaE/PolC"/>
</dbReference>
<evidence type="ECO:0000256" key="2">
    <source>
        <dbReference type="ARBA" id="ARBA00019114"/>
    </source>
</evidence>
<evidence type="ECO:0000259" key="11">
    <source>
        <dbReference type="Pfam" id="PF17657"/>
    </source>
</evidence>
<dbReference type="Pfam" id="PF02811">
    <property type="entry name" value="PHP"/>
    <property type="match status" value="1"/>
</dbReference>
<keyword evidence="13" id="KW-1185">Reference proteome</keyword>
<dbReference type="OrthoDB" id="9803237at2"/>
<evidence type="ECO:0000256" key="1">
    <source>
        <dbReference type="ARBA" id="ARBA00012417"/>
    </source>
</evidence>
<keyword evidence="4" id="KW-0548">Nucleotidyltransferase</keyword>
<protein>
    <recommendedName>
        <fullName evidence="2">DNA polymerase III subunit alpha</fullName>
        <ecNumber evidence="1">2.7.7.7</ecNumber>
    </recommendedName>
</protein>
<dbReference type="NCBIfam" id="TIGR00594">
    <property type="entry name" value="polc"/>
    <property type="match status" value="1"/>
</dbReference>
<comment type="catalytic activity">
    <reaction evidence="7">
        <text>DNA(n) + a 2'-deoxyribonucleoside 5'-triphosphate = DNA(n+1) + diphosphate</text>
        <dbReference type="Rhea" id="RHEA:22508"/>
        <dbReference type="Rhea" id="RHEA-COMP:17339"/>
        <dbReference type="Rhea" id="RHEA-COMP:17340"/>
        <dbReference type="ChEBI" id="CHEBI:33019"/>
        <dbReference type="ChEBI" id="CHEBI:61560"/>
        <dbReference type="ChEBI" id="CHEBI:173112"/>
        <dbReference type="EC" id="2.7.7.7"/>
    </reaction>
</comment>
<organism evidence="12 13">
    <name type="scientific">Brumimicrobium salinarum</name>
    <dbReference type="NCBI Taxonomy" id="2058658"/>
    <lineage>
        <taxon>Bacteria</taxon>
        <taxon>Pseudomonadati</taxon>
        <taxon>Bacteroidota</taxon>
        <taxon>Flavobacteriia</taxon>
        <taxon>Flavobacteriales</taxon>
        <taxon>Crocinitomicaceae</taxon>
        <taxon>Brumimicrobium</taxon>
    </lineage>
</organism>
<feature type="domain" description="DNA polymerase III alpha subunit finger" evidence="11">
    <location>
        <begin position="494"/>
        <end position="663"/>
    </location>
</feature>
<feature type="domain" description="PHP" evidence="8">
    <location>
        <begin position="1"/>
        <end position="98"/>
    </location>
</feature>
<dbReference type="InterPro" id="IPR040982">
    <property type="entry name" value="DNA_pol3_finger"/>
</dbReference>
<keyword evidence="5" id="KW-0235">DNA replication</keyword>
<dbReference type="RefSeq" id="WP_101335353.1">
    <property type="nucleotide sequence ID" value="NZ_PJNI01000015.1"/>
</dbReference>
<accession>A0A2I0R0B8</accession>
<dbReference type="Pfam" id="PF17657">
    <property type="entry name" value="DNA_pol3_finger"/>
    <property type="match status" value="1"/>
</dbReference>
<dbReference type="PANTHER" id="PTHR32294:SF0">
    <property type="entry name" value="DNA POLYMERASE III SUBUNIT ALPHA"/>
    <property type="match status" value="1"/>
</dbReference>
<evidence type="ECO:0000256" key="6">
    <source>
        <dbReference type="ARBA" id="ARBA00022932"/>
    </source>
</evidence>
<name>A0A2I0R0B8_9FLAO</name>
<dbReference type="SUPFAM" id="SSF89550">
    <property type="entry name" value="PHP domain-like"/>
    <property type="match status" value="1"/>
</dbReference>
<comment type="caution">
    <text evidence="12">The sequence shown here is derived from an EMBL/GenBank/DDBJ whole genome shotgun (WGS) entry which is preliminary data.</text>
</comment>